<dbReference type="EMBL" id="CAADRN010000244">
    <property type="protein sequence ID" value="VFU15856.1"/>
    <property type="molecule type" value="Genomic_DNA"/>
</dbReference>
<evidence type="ECO:0000256" key="1">
    <source>
        <dbReference type="SAM" id="MobiDB-lite"/>
    </source>
</evidence>
<accession>A0A485M423</accession>
<evidence type="ECO:0000313" key="2">
    <source>
        <dbReference type="EMBL" id="VFU15856.1"/>
    </source>
</evidence>
<sequence length="313" mass="36250">MGVPRKDSIKEFFLPPFKKRRLKMEEEARRLFKLKLEEYHQREKSARAAYELKRKSFLEEQSQYNHSIDQLRLDLAKGQPGAVESFVRTLLSLMKYPDAFEVEFDARYEQGDRLLVVEAVFCAPNEIPRTIRYQYIEEEHGITAVEMNEQEFADFFQEILLQLCLSAIHLIFSSCPDRLVEQAVFNGRVRTINHEVDPGEPQPCIMTCRVNRDLYRSVELSSVPSQAAFLRFNGIMSTPLVALKPVVPIQKMRQKPSPYPEPEPVPDPQNSSPSPAPYRPGELENMAKELVSDILEQIENNWEKTKEPGEIIH</sequence>
<dbReference type="AlphaFoldDB" id="A0A485M423"/>
<organism evidence="2">
    <name type="scientific">anaerobic digester metagenome</name>
    <dbReference type="NCBI Taxonomy" id="1263854"/>
    <lineage>
        <taxon>unclassified sequences</taxon>
        <taxon>metagenomes</taxon>
        <taxon>ecological metagenomes</taxon>
    </lineage>
</organism>
<gene>
    <name evidence="2" type="ORF">SCFA_3180005</name>
</gene>
<feature type="region of interest" description="Disordered" evidence="1">
    <location>
        <begin position="252"/>
        <end position="286"/>
    </location>
</feature>
<reference evidence="2" key="1">
    <citation type="submission" date="2019-03" db="EMBL/GenBank/DDBJ databases">
        <authorList>
            <person name="Hao L."/>
        </authorList>
    </citation>
    <scope>NUCLEOTIDE SEQUENCE</scope>
</reference>
<protein>
    <submittedName>
        <fullName evidence="2">Uncharacterized protein</fullName>
    </submittedName>
</protein>
<name>A0A485M423_9ZZZZ</name>
<proteinExistence type="predicted"/>
<feature type="compositionally biased region" description="Pro residues" evidence="1">
    <location>
        <begin position="257"/>
        <end position="267"/>
    </location>
</feature>